<evidence type="ECO:0000256" key="6">
    <source>
        <dbReference type="RuleBase" id="RU362041"/>
    </source>
</evidence>
<dbReference type="GO" id="GO:0006465">
    <property type="term" value="P:signal peptide processing"/>
    <property type="evidence" value="ECO:0007669"/>
    <property type="project" value="InterPro"/>
</dbReference>
<evidence type="ECO:0000313" key="10">
    <source>
        <dbReference type="Proteomes" id="UP001230188"/>
    </source>
</evidence>
<dbReference type="PROSITE" id="PS00501">
    <property type="entry name" value="SPASE_I_1"/>
    <property type="match status" value="1"/>
</dbReference>
<dbReference type="Pfam" id="PF10502">
    <property type="entry name" value="Peptidase_S26"/>
    <property type="match status" value="1"/>
</dbReference>
<protein>
    <recommendedName>
        <fullName evidence="6">Mitochondrial inner membrane protease subunit</fullName>
        <ecNumber evidence="6">3.4.21.-</ecNumber>
    </recommendedName>
</protein>
<dbReference type="Proteomes" id="UP001230188">
    <property type="component" value="Unassembled WGS sequence"/>
</dbReference>
<feature type="domain" description="Peptidase S26" evidence="8">
    <location>
        <begin position="86"/>
        <end position="244"/>
    </location>
</feature>
<dbReference type="PROSITE" id="PS00761">
    <property type="entry name" value="SPASE_I_3"/>
    <property type="match status" value="1"/>
</dbReference>
<keyword evidence="6" id="KW-0472">Membrane</keyword>
<dbReference type="InterPro" id="IPR000223">
    <property type="entry name" value="Pept_S26A_signal_pept_1"/>
</dbReference>
<dbReference type="PANTHER" id="PTHR43390">
    <property type="entry name" value="SIGNAL PEPTIDASE I"/>
    <property type="match status" value="1"/>
</dbReference>
<evidence type="ECO:0000256" key="1">
    <source>
        <dbReference type="ARBA" id="ARBA00000677"/>
    </source>
</evidence>
<dbReference type="NCBIfam" id="TIGR02227">
    <property type="entry name" value="sigpep_I_bact"/>
    <property type="match status" value="1"/>
</dbReference>
<comment type="subcellular location">
    <subcellularLocation>
        <location evidence="6">Mitochondrion inner membrane</location>
    </subcellularLocation>
</comment>
<keyword evidence="4 6" id="KW-0378">Hydrolase</keyword>
<evidence type="ECO:0000256" key="7">
    <source>
        <dbReference type="SAM" id="MobiDB-lite"/>
    </source>
</evidence>
<keyword evidence="10" id="KW-1185">Reference proteome</keyword>
<dbReference type="InterPro" id="IPR036286">
    <property type="entry name" value="LexA/Signal_pep-like_sf"/>
</dbReference>
<dbReference type="InterPro" id="IPR019756">
    <property type="entry name" value="Pept_S26A_signal_pept_1_Ser-AS"/>
</dbReference>
<keyword evidence="3 6" id="KW-0645">Protease</keyword>
<dbReference type="EMBL" id="JAQMWT010000340">
    <property type="protein sequence ID" value="KAJ8604110.1"/>
    <property type="molecule type" value="Genomic_DNA"/>
</dbReference>
<gene>
    <name evidence="9" type="ORF">CTAYLR_001777</name>
</gene>
<dbReference type="InterPro" id="IPR019758">
    <property type="entry name" value="Pept_S26A_signal_pept_1_CS"/>
</dbReference>
<dbReference type="Gene3D" id="2.10.109.10">
    <property type="entry name" value="Umud Fragment, subunit A"/>
    <property type="match status" value="1"/>
</dbReference>
<proteinExistence type="inferred from homology"/>
<accession>A0AAD7UFH6</accession>
<name>A0AAD7UFH6_9STRA</name>
<dbReference type="PRINTS" id="PR00727">
    <property type="entry name" value="LEADERPTASE"/>
</dbReference>
<feature type="active site" evidence="5">
    <location>
        <position position="165"/>
    </location>
</feature>
<evidence type="ECO:0000256" key="4">
    <source>
        <dbReference type="ARBA" id="ARBA00022801"/>
    </source>
</evidence>
<dbReference type="PANTHER" id="PTHR43390:SF1">
    <property type="entry name" value="CHLOROPLAST PROCESSING PEPTIDASE"/>
    <property type="match status" value="1"/>
</dbReference>
<comment type="similarity">
    <text evidence="2 6">Belongs to the peptidase S26 family.</text>
</comment>
<evidence type="ECO:0000256" key="2">
    <source>
        <dbReference type="ARBA" id="ARBA00009370"/>
    </source>
</evidence>
<dbReference type="GO" id="GO:0009003">
    <property type="term" value="F:signal peptidase activity"/>
    <property type="evidence" value="ECO:0007669"/>
    <property type="project" value="UniProtKB-EC"/>
</dbReference>
<dbReference type="SUPFAM" id="SSF51306">
    <property type="entry name" value="LexA/Signal peptidase"/>
    <property type="match status" value="1"/>
</dbReference>
<dbReference type="GO" id="GO:0005743">
    <property type="term" value="C:mitochondrial inner membrane"/>
    <property type="evidence" value="ECO:0007669"/>
    <property type="project" value="UniProtKB-SubCell"/>
</dbReference>
<reference evidence="9" key="1">
    <citation type="submission" date="2023-01" db="EMBL/GenBank/DDBJ databases">
        <title>Metagenome sequencing of chrysophaentin producing Chrysophaeum taylorii.</title>
        <authorList>
            <person name="Davison J."/>
            <person name="Bewley C."/>
        </authorList>
    </citation>
    <scope>NUCLEOTIDE SEQUENCE</scope>
    <source>
        <strain evidence="9">NIES-1699</strain>
    </source>
</reference>
<dbReference type="EC" id="3.4.21.-" evidence="6"/>
<keyword evidence="6" id="KW-0999">Mitochondrion inner membrane</keyword>
<evidence type="ECO:0000256" key="5">
    <source>
        <dbReference type="PIRSR" id="PIRSR600223-1"/>
    </source>
</evidence>
<comment type="catalytic activity">
    <reaction evidence="1">
        <text>Cleavage of hydrophobic, N-terminal signal or leader sequences from secreted and periplasmic proteins.</text>
        <dbReference type="EC" id="3.4.21.89"/>
    </reaction>
</comment>
<dbReference type="CDD" id="cd06530">
    <property type="entry name" value="S26_SPase_I"/>
    <property type="match status" value="1"/>
</dbReference>
<evidence type="ECO:0000313" key="9">
    <source>
        <dbReference type="EMBL" id="KAJ8604110.1"/>
    </source>
</evidence>
<comment type="caution">
    <text evidence="9">The sequence shown here is derived from an EMBL/GenBank/DDBJ whole genome shotgun (WGS) entry which is preliminary data.</text>
</comment>
<dbReference type="GO" id="GO:0004252">
    <property type="term" value="F:serine-type endopeptidase activity"/>
    <property type="evidence" value="ECO:0007669"/>
    <property type="project" value="InterPro"/>
</dbReference>
<keyword evidence="6" id="KW-0496">Mitochondrion</keyword>
<evidence type="ECO:0000256" key="3">
    <source>
        <dbReference type="ARBA" id="ARBA00022670"/>
    </source>
</evidence>
<dbReference type="AlphaFoldDB" id="A0AAD7UFH6"/>
<sequence>MKYAWLFCQVVFADAWRPPSTTPKPPLAATTKTRKKMSHVIPEREAMDPRQRLEQMTSTFDNAVAEMWPDRWLRRESDRAKLGAALRFYVRLILVSFMIRWFVVEPRYIPSNSMVPTFQIGDQLAVEKVSTLVRVPKRNEVILFRPPPKALARLPSKKATQVYVKRVVGEAGDLVEIRDGIVFVNNRPQTSTVADAPKYTWGPHVVPPDCLFVLGDNRNRSFDSHVWGFLPVDHVIGHAILRYWPLDRFGLVEY</sequence>
<feature type="region of interest" description="Disordered" evidence="7">
    <location>
        <begin position="21"/>
        <end position="40"/>
    </location>
</feature>
<evidence type="ECO:0000259" key="8">
    <source>
        <dbReference type="Pfam" id="PF10502"/>
    </source>
</evidence>
<dbReference type="InterPro" id="IPR019533">
    <property type="entry name" value="Peptidase_S26"/>
</dbReference>
<feature type="active site" evidence="5">
    <location>
        <position position="113"/>
    </location>
</feature>
<organism evidence="9 10">
    <name type="scientific">Chrysophaeum taylorii</name>
    <dbReference type="NCBI Taxonomy" id="2483200"/>
    <lineage>
        <taxon>Eukaryota</taxon>
        <taxon>Sar</taxon>
        <taxon>Stramenopiles</taxon>
        <taxon>Ochrophyta</taxon>
        <taxon>Pelagophyceae</taxon>
        <taxon>Pelagomonadales</taxon>
        <taxon>Pelagomonadaceae</taxon>
        <taxon>Chrysophaeum</taxon>
    </lineage>
</organism>